<evidence type="ECO:0000256" key="8">
    <source>
        <dbReference type="SAM" id="Coils"/>
    </source>
</evidence>
<reference evidence="10 11" key="1">
    <citation type="submission" date="2019-08" db="EMBL/GenBank/DDBJ databases">
        <title>Whole genome sequencing of chitin degrading bacteria Chitinophaga pinensis YS16.</title>
        <authorList>
            <person name="Singh R.P."/>
            <person name="Manchanda G."/>
            <person name="Maurya I.K."/>
            <person name="Joshi N.K."/>
            <person name="Srivastava A.K."/>
        </authorList>
    </citation>
    <scope>NUCLEOTIDE SEQUENCE [LARGE SCALE GENOMIC DNA]</scope>
    <source>
        <strain evidence="10 11">YS-16</strain>
    </source>
</reference>
<dbReference type="GO" id="GO:0009279">
    <property type="term" value="C:cell outer membrane"/>
    <property type="evidence" value="ECO:0007669"/>
    <property type="project" value="UniProtKB-SubCell"/>
</dbReference>
<dbReference type="GO" id="GO:0015288">
    <property type="term" value="F:porin activity"/>
    <property type="evidence" value="ECO:0007669"/>
    <property type="project" value="TreeGrafter"/>
</dbReference>
<feature type="signal peptide" evidence="9">
    <location>
        <begin position="1"/>
        <end position="22"/>
    </location>
</feature>
<protein>
    <submittedName>
        <fullName evidence="10">TolC family protein</fullName>
    </submittedName>
</protein>
<proteinExistence type="inferred from homology"/>
<evidence type="ECO:0000256" key="4">
    <source>
        <dbReference type="ARBA" id="ARBA00022452"/>
    </source>
</evidence>
<evidence type="ECO:0000256" key="6">
    <source>
        <dbReference type="ARBA" id="ARBA00023136"/>
    </source>
</evidence>
<dbReference type="OrthoDB" id="367883at2"/>
<evidence type="ECO:0000256" key="9">
    <source>
        <dbReference type="SAM" id="SignalP"/>
    </source>
</evidence>
<evidence type="ECO:0000313" key="11">
    <source>
        <dbReference type="Proteomes" id="UP000318815"/>
    </source>
</evidence>
<dbReference type="GO" id="GO:1990281">
    <property type="term" value="C:efflux pump complex"/>
    <property type="evidence" value="ECO:0007669"/>
    <property type="project" value="TreeGrafter"/>
</dbReference>
<dbReference type="PANTHER" id="PTHR30026">
    <property type="entry name" value="OUTER MEMBRANE PROTEIN TOLC"/>
    <property type="match status" value="1"/>
</dbReference>
<evidence type="ECO:0000256" key="3">
    <source>
        <dbReference type="ARBA" id="ARBA00022448"/>
    </source>
</evidence>
<accession>A0A5C6LZA3</accession>
<name>A0A5C6LZA3_9BACT</name>
<dbReference type="Gene3D" id="1.20.1600.10">
    <property type="entry name" value="Outer membrane efflux proteins (OEP)"/>
    <property type="match status" value="1"/>
</dbReference>
<sequence length="443" mass="50941">MKRVFYLTAVLSAVLYNAPSYAQQVSDSLLPQATLQACIQYALTHQPVVKQAKLDEDITEYTIKGKLADWYPQIGVDYSLNHYLKIPTSYFNGNYVQLGVENNSAALFQWNQNLFTRDLLLAGRTARDVRKQAKQNTESYRIDVVANVTKAYYGMLLTERQIDVLDEDVVRLERSLKDAYNQYQGGIVDKTDYKRATISLNNTRAQRKTAAEQLKASEAQLRQLMGYPVNGPLPLVYDTVQMVQNIQLDTTVTVTYNNRVEMQLLETQKTLLDAQLKYNKWSFIPTVSAFANYNFNYLNPEFSKLYNNNVPSSQVGLKVSLPIFQGSKRIYNIRQAELQIKRNDLDIENLRNQINTEYTQAMATYKGNLNQFYVMKENVDLAQEVYTLIEMQYREGVKTYLEVITAQTDLRSAQLNYYNAMYTVLSSKVDLQRSLGTISTNNY</sequence>
<evidence type="ECO:0000256" key="2">
    <source>
        <dbReference type="ARBA" id="ARBA00007613"/>
    </source>
</evidence>
<organism evidence="10 11">
    <name type="scientific">Chitinophaga pinensis</name>
    <dbReference type="NCBI Taxonomy" id="79329"/>
    <lineage>
        <taxon>Bacteria</taxon>
        <taxon>Pseudomonadati</taxon>
        <taxon>Bacteroidota</taxon>
        <taxon>Chitinophagia</taxon>
        <taxon>Chitinophagales</taxon>
        <taxon>Chitinophagaceae</taxon>
        <taxon>Chitinophaga</taxon>
    </lineage>
</organism>
<keyword evidence="4" id="KW-1134">Transmembrane beta strand</keyword>
<keyword evidence="8" id="KW-0175">Coiled coil</keyword>
<dbReference type="RefSeq" id="WP_146304718.1">
    <property type="nucleotide sequence ID" value="NZ_VOHS01000006.1"/>
</dbReference>
<evidence type="ECO:0000313" key="10">
    <source>
        <dbReference type="EMBL" id="TWW01009.1"/>
    </source>
</evidence>
<feature type="chain" id="PRO_5022954092" evidence="9">
    <location>
        <begin position="23"/>
        <end position="443"/>
    </location>
</feature>
<dbReference type="PANTHER" id="PTHR30026:SF20">
    <property type="entry name" value="OUTER MEMBRANE PROTEIN TOLC"/>
    <property type="match status" value="1"/>
</dbReference>
<comment type="subcellular location">
    <subcellularLocation>
        <location evidence="1">Cell outer membrane</location>
    </subcellularLocation>
</comment>
<evidence type="ECO:0000256" key="5">
    <source>
        <dbReference type="ARBA" id="ARBA00022692"/>
    </source>
</evidence>
<dbReference type="SUPFAM" id="SSF56954">
    <property type="entry name" value="Outer membrane efflux proteins (OEP)"/>
    <property type="match status" value="1"/>
</dbReference>
<evidence type="ECO:0000256" key="1">
    <source>
        <dbReference type="ARBA" id="ARBA00004442"/>
    </source>
</evidence>
<keyword evidence="3" id="KW-0813">Transport</keyword>
<dbReference type="GO" id="GO:0015562">
    <property type="term" value="F:efflux transmembrane transporter activity"/>
    <property type="evidence" value="ECO:0007669"/>
    <property type="project" value="InterPro"/>
</dbReference>
<evidence type="ECO:0000256" key="7">
    <source>
        <dbReference type="ARBA" id="ARBA00023237"/>
    </source>
</evidence>
<dbReference type="InterPro" id="IPR051906">
    <property type="entry name" value="TolC-like"/>
</dbReference>
<dbReference type="Proteomes" id="UP000318815">
    <property type="component" value="Unassembled WGS sequence"/>
</dbReference>
<keyword evidence="7" id="KW-0998">Cell outer membrane</keyword>
<feature type="coiled-coil region" evidence="8">
    <location>
        <begin position="162"/>
        <end position="220"/>
    </location>
</feature>
<dbReference type="InterPro" id="IPR003423">
    <property type="entry name" value="OMP_efflux"/>
</dbReference>
<gene>
    <name evidence="10" type="ORF">FEF09_08565</name>
</gene>
<keyword evidence="5" id="KW-0812">Transmembrane</keyword>
<comment type="caution">
    <text evidence="10">The sequence shown here is derived from an EMBL/GenBank/DDBJ whole genome shotgun (WGS) entry which is preliminary data.</text>
</comment>
<dbReference type="AlphaFoldDB" id="A0A5C6LZA3"/>
<keyword evidence="9" id="KW-0732">Signal</keyword>
<keyword evidence="11" id="KW-1185">Reference proteome</keyword>
<keyword evidence="6" id="KW-0472">Membrane</keyword>
<comment type="similarity">
    <text evidence="2">Belongs to the outer membrane factor (OMF) (TC 1.B.17) family.</text>
</comment>
<dbReference type="Pfam" id="PF02321">
    <property type="entry name" value="OEP"/>
    <property type="match status" value="2"/>
</dbReference>
<dbReference type="EMBL" id="VOHS01000006">
    <property type="protein sequence ID" value="TWW01009.1"/>
    <property type="molecule type" value="Genomic_DNA"/>
</dbReference>